<protein>
    <submittedName>
        <fullName evidence="1">Uncharacterized protein</fullName>
    </submittedName>
</protein>
<evidence type="ECO:0000313" key="2">
    <source>
        <dbReference type="Proteomes" id="UP000231152"/>
    </source>
</evidence>
<dbReference type="Proteomes" id="UP000231152">
    <property type="component" value="Unassembled WGS sequence"/>
</dbReference>
<accession>A0A2M8LDF6</accession>
<comment type="caution">
    <text evidence="1">The sequence shown here is derived from an EMBL/GenBank/DDBJ whole genome shotgun (WGS) entry which is preliminary data.</text>
</comment>
<organism evidence="1 2">
    <name type="scientific">Candidatus Uhrbacteria bacterium CG10_big_fil_rev_8_21_14_0_10_48_11</name>
    <dbReference type="NCBI Taxonomy" id="1975037"/>
    <lineage>
        <taxon>Bacteria</taxon>
        <taxon>Candidatus Uhriibacteriota</taxon>
    </lineage>
</organism>
<proteinExistence type="predicted"/>
<dbReference type="EMBL" id="PFET01000015">
    <property type="protein sequence ID" value="PJE75481.1"/>
    <property type="molecule type" value="Genomic_DNA"/>
</dbReference>
<sequence length="70" mass="8213">MKKNMLTVFPPATTFSIRLNPEPENSTLKGILYLVVYYTIIPQYMGKSSIFPKVFPKMQRQKGRNNFLRE</sequence>
<gene>
    <name evidence="1" type="ORF">COV04_04555</name>
</gene>
<evidence type="ECO:0000313" key="1">
    <source>
        <dbReference type="EMBL" id="PJE75481.1"/>
    </source>
</evidence>
<reference evidence="1 2" key="1">
    <citation type="submission" date="2017-09" db="EMBL/GenBank/DDBJ databases">
        <title>Depth-based differentiation of microbial function through sediment-hosted aquifers and enrichment of novel symbionts in the deep terrestrial subsurface.</title>
        <authorList>
            <person name="Probst A.J."/>
            <person name="Ladd B."/>
            <person name="Jarett J.K."/>
            <person name="Geller-Mcgrath D.E."/>
            <person name="Sieber C.M."/>
            <person name="Emerson J.B."/>
            <person name="Anantharaman K."/>
            <person name="Thomas B.C."/>
            <person name="Malmstrom R."/>
            <person name="Stieglmeier M."/>
            <person name="Klingl A."/>
            <person name="Woyke T."/>
            <person name="Ryan C.M."/>
            <person name="Banfield J.F."/>
        </authorList>
    </citation>
    <scope>NUCLEOTIDE SEQUENCE [LARGE SCALE GENOMIC DNA]</scope>
    <source>
        <strain evidence="1">CG10_big_fil_rev_8_21_14_0_10_48_11</strain>
    </source>
</reference>
<name>A0A2M8LDF6_9BACT</name>
<dbReference type="AlphaFoldDB" id="A0A2M8LDF6"/>